<dbReference type="Proteomes" id="UP000557509">
    <property type="component" value="Unassembled WGS sequence"/>
</dbReference>
<dbReference type="AlphaFoldDB" id="A0A7J6JYD1"/>
<dbReference type="EMBL" id="JAAUHK010000196">
    <property type="protein sequence ID" value="KAF4639908.1"/>
    <property type="molecule type" value="Genomic_DNA"/>
</dbReference>
<name>A0A7J6JYD1_TOXGO</name>
<organism evidence="1 2">
    <name type="scientific">Toxoplasma gondii</name>
    <dbReference type="NCBI Taxonomy" id="5811"/>
    <lineage>
        <taxon>Eukaryota</taxon>
        <taxon>Sar</taxon>
        <taxon>Alveolata</taxon>
        <taxon>Apicomplexa</taxon>
        <taxon>Conoidasida</taxon>
        <taxon>Coccidia</taxon>
        <taxon>Eucoccidiorida</taxon>
        <taxon>Eimeriorina</taxon>
        <taxon>Sarcocystidae</taxon>
        <taxon>Toxoplasma</taxon>
    </lineage>
</organism>
<keyword evidence="2" id="KW-1185">Reference proteome</keyword>
<sequence>MSSTAPSSTYSAEELTSAREAFALLVEVANLLLPSSGAAPSTPLLLLLTRLCEENWDPIFLAELVVAVQKEKQNFLLKHLGE</sequence>
<evidence type="ECO:0000313" key="1">
    <source>
        <dbReference type="EMBL" id="KAF4639908.1"/>
    </source>
</evidence>
<accession>A0A7J6JYD1</accession>
<dbReference type="VEuPathDB" id="ToxoDB:TGME49_500161"/>
<reference evidence="1 2" key="1">
    <citation type="submission" date="2020-03" db="EMBL/GenBank/DDBJ databases">
        <title>Genome sequence of Toxoplasma gondii RH-88 strain.</title>
        <authorList>
            <person name="Lorenzi H.A."/>
            <person name="Venepally P."/>
            <person name="Rozenberg A."/>
            <person name="Sibley D."/>
        </authorList>
    </citation>
    <scope>NUCLEOTIDE SEQUENCE [LARGE SCALE GENOMIC DNA]</scope>
    <source>
        <strain evidence="1 2">RH-88</strain>
    </source>
</reference>
<proteinExistence type="predicted"/>
<evidence type="ECO:0000313" key="2">
    <source>
        <dbReference type="Proteomes" id="UP000557509"/>
    </source>
</evidence>
<comment type="caution">
    <text evidence="1">The sequence shown here is derived from an EMBL/GenBank/DDBJ whole genome shotgun (WGS) entry which is preliminary data.</text>
</comment>
<gene>
    <name evidence="1" type="ORF">TGRH88_056820</name>
</gene>
<protein>
    <submittedName>
        <fullName evidence="1">Uncharacterized protein</fullName>
    </submittedName>
</protein>